<keyword evidence="5" id="KW-1185">Reference proteome</keyword>
<dbReference type="InterPro" id="IPR028098">
    <property type="entry name" value="Glyco_trans_4-like_N"/>
</dbReference>
<dbReference type="SUPFAM" id="SSF53756">
    <property type="entry name" value="UDP-Glycosyltransferase/glycogen phosphorylase"/>
    <property type="match status" value="1"/>
</dbReference>
<dbReference type="AlphaFoldDB" id="A0A4Y3K5N7"/>
<protein>
    <recommendedName>
        <fullName evidence="3">Glycosyltransferase subfamily 4-like N-terminal domain-containing protein</fullName>
    </recommendedName>
</protein>
<dbReference type="GO" id="GO:0016757">
    <property type="term" value="F:glycosyltransferase activity"/>
    <property type="evidence" value="ECO:0007669"/>
    <property type="project" value="UniProtKB-KW"/>
</dbReference>
<keyword evidence="2" id="KW-0808">Transferase</keyword>
<evidence type="ECO:0000256" key="2">
    <source>
        <dbReference type="ARBA" id="ARBA00022679"/>
    </source>
</evidence>
<accession>A0A4Y3K5N7</accession>
<comment type="caution">
    <text evidence="4">The sequence shown here is derived from an EMBL/GenBank/DDBJ whole genome shotgun (WGS) entry which is preliminary data.</text>
</comment>
<reference evidence="4 5" key="1">
    <citation type="submission" date="2019-06" db="EMBL/GenBank/DDBJ databases">
        <title>Whole genome shotgun sequence of Cellulomonas uda NBRC 3747.</title>
        <authorList>
            <person name="Hosoyama A."/>
            <person name="Uohara A."/>
            <person name="Ohji S."/>
            <person name="Ichikawa N."/>
        </authorList>
    </citation>
    <scope>NUCLEOTIDE SEQUENCE [LARGE SCALE GENOMIC DNA]</scope>
    <source>
        <strain evidence="4 5">NBRC 3747</strain>
    </source>
</reference>
<evidence type="ECO:0000313" key="5">
    <source>
        <dbReference type="Proteomes" id="UP000315842"/>
    </source>
</evidence>
<sequence>MVHDGRRPHVLLVALYYPPSRASGVFRPLAMANHFAASGWDVTVVTVTEDFFDRVVGSRDDSLLATVDPRVHVVRVPLPMSHLDPDLRHRGRLATTLPFVHRALTIAGQKYVFPEQYGSWVLPVANAIGRVHRHHPVDVVVATGNPWSDFAAAYAAHVRHRIPYVMDYRDSWTLDLFEETDAFPPGHLARRWESRLIGSAARVTFVNEALRHWHAERYPAAADRMRVLPNGYDADLLGEPGFRSPEPGAPLRFGFIGTVTDRHPHDAMWEGWKLARRDPAMAGATAHVYGHLGFFAGQADRIRALLPLDENVGVTYEGPVSKATIGKVYDDLDAILLMAADSRYVTSGKVFECMASGKPITGVFSPTTAIAEPLAGYPLAWSAAELTPQGVADALVATARGAREQTAGQHVDALVHARTYRRDALLEPFVAEVAEVAGA</sequence>
<evidence type="ECO:0000313" key="4">
    <source>
        <dbReference type="EMBL" id="GEA79809.1"/>
    </source>
</evidence>
<evidence type="ECO:0000256" key="1">
    <source>
        <dbReference type="ARBA" id="ARBA00022676"/>
    </source>
</evidence>
<keyword evidence="1" id="KW-0328">Glycosyltransferase</keyword>
<dbReference type="RefSeq" id="WP_094180507.1">
    <property type="nucleotide sequence ID" value="NZ_BJLP01000002.1"/>
</dbReference>
<evidence type="ECO:0000259" key="3">
    <source>
        <dbReference type="Pfam" id="PF13439"/>
    </source>
</evidence>
<name>A0A4Y3K5N7_CELUD</name>
<dbReference type="Proteomes" id="UP000315842">
    <property type="component" value="Unassembled WGS sequence"/>
</dbReference>
<feature type="domain" description="Glycosyltransferase subfamily 4-like N-terminal" evidence="3">
    <location>
        <begin position="31"/>
        <end position="235"/>
    </location>
</feature>
<proteinExistence type="predicted"/>
<gene>
    <name evidence="4" type="ORF">CUD01_02530</name>
</gene>
<dbReference type="Gene3D" id="3.40.50.2000">
    <property type="entry name" value="Glycogen Phosphorylase B"/>
    <property type="match status" value="2"/>
</dbReference>
<dbReference type="EMBL" id="BJLP01000002">
    <property type="protein sequence ID" value="GEA79809.1"/>
    <property type="molecule type" value="Genomic_DNA"/>
</dbReference>
<dbReference type="Pfam" id="PF13439">
    <property type="entry name" value="Glyco_transf_4"/>
    <property type="match status" value="1"/>
</dbReference>
<organism evidence="4 5">
    <name type="scientific">Cellulomonas uda</name>
    <dbReference type="NCBI Taxonomy" id="1714"/>
    <lineage>
        <taxon>Bacteria</taxon>
        <taxon>Bacillati</taxon>
        <taxon>Actinomycetota</taxon>
        <taxon>Actinomycetes</taxon>
        <taxon>Micrococcales</taxon>
        <taxon>Cellulomonadaceae</taxon>
        <taxon>Cellulomonas</taxon>
    </lineage>
</organism>